<proteinExistence type="predicted"/>
<keyword evidence="3" id="KW-1185">Reference proteome</keyword>
<feature type="transmembrane region" description="Helical" evidence="1">
    <location>
        <begin position="65"/>
        <end position="84"/>
    </location>
</feature>
<sequence length="103" mass="11738">MTGDGLTVLVDRLRWDRRRDPYRGRREYSQAARQVAEECDRLVAVGRADLAVPVLRKAVDRITRALMYIFAATLVAAVAHAWVVRGTLAVWLRRAETTTRGRM</sequence>
<evidence type="ECO:0000313" key="3">
    <source>
        <dbReference type="Proteomes" id="UP000198765"/>
    </source>
</evidence>
<keyword evidence="1" id="KW-0472">Membrane</keyword>
<keyword evidence="1" id="KW-1133">Transmembrane helix</keyword>
<dbReference type="OrthoDB" id="3677745at2"/>
<keyword evidence="1" id="KW-0812">Transmembrane</keyword>
<reference evidence="2 3" key="1">
    <citation type="submission" date="2016-06" db="EMBL/GenBank/DDBJ databases">
        <authorList>
            <person name="Kjaerup R.B."/>
            <person name="Dalgaard T.S."/>
            <person name="Juul-Madsen H.R."/>
        </authorList>
    </citation>
    <scope>NUCLEOTIDE SEQUENCE [LARGE SCALE GENOMIC DNA]</scope>
    <source>
        <strain evidence="2 3">DSM 45248</strain>
    </source>
</reference>
<dbReference type="AlphaFoldDB" id="A0A1A8ZAX8"/>
<evidence type="ECO:0000256" key="1">
    <source>
        <dbReference type="SAM" id="Phobius"/>
    </source>
</evidence>
<dbReference type="EMBL" id="LT594324">
    <property type="protein sequence ID" value="SBT41026.1"/>
    <property type="molecule type" value="Genomic_DNA"/>
</dbReference>
<dbReference type="Proteomes" id="UP000198765">
    <property type="component" value="Chromosome I"/>
</dbReference>
<name>A0A1A8ZAX8_9ACTN</name>
<evidence type="ECO:0000313" key="2">
    <source>
        <dbReference type="EMBL" id="SBT41026.1"/>
    </source>
</evidence>
<accession>A0A1A8ZAX8</accession>
<dbReference type="PATRIC" id="fig|299146.4.peg.1158"/>
<protein>
    <submittedName>
        <fullName evidence="2">Uncharacterized protein</fullName>
    </submittedName>
</protein>
<organism evidence="2 3">
    <name type="scientific">Micromonospora narathiwatensis</name>
    <dbReference type="NCBI Taxonomy" id="299146"/>
    <lineage>
        <taxon>Bacteria</taxon>
        <taxon>Bacillati</taxon>
        <taxon>Actinomycetota</taxon>
        <taxon>Actinomycetes</taxon>
        <taxon>Micromonosporales</taxon>
        <taxon>Micromonosporaceae</taxon>
        <taxon>Micromonospora</taxon>
    </lineage>
</organism>
<gene>
    <name evidence="2" type="ORF">GA0070621_1120</name>
</gene>
<dbReference type="RefSeq" id="WP_091192101.1">
    <property type="nucleotide sequence ID" value="NZ_LT594324.1"/>
</dbReference>